<dbReference type="AlphaFoldDB" id="A0A087RXR8"/>
<proteinExistence type="predicted"/>
<organism evidence="1 2">
    <name type="scientific">Marine Group I thaumarchaeote SCGC AAA799-P11</name>
    <dbReference type="NCBI Taxonomy" id="1502295"/>
    <lineage>
        <taxon>Archaea</taxon>
        <taxon>Nitrososphaerota</taxon>
        <taxon>Marine Group I</taxon>
    </lineage>
</organism>
<evidence type="ECO:0000313" key="1">
    <source>
        <dbReference type="EMBL" id="KFM18272.1"/>
    </source>
</evidence>
<reference evidence="1 2" key="1">
    <citation type="submission" date="2014-06" db="EMBL/GenBank/DDBJ databases">
        <authorList>
            <person name="Ngugi D.K."/>
            <person name="Blom J."/>
            <person name="Alam I."/>
            <person name="Rashid M."/>
            <person name="Baalawi W."/>
            <person name="Zhang G."/>
            <person name="Hikmawan T."/>
            <person name="Guan Y."/>
            <person name="Antunes A."/>
            <person name="Siam R."/>
            <person name="El-Dorry H."/>
            <person name="Bajic V."/>
            <person name="Stingl U."/>
        </authorList>
    </citation>
    <scope>NUCLEOTIDE SEQUENCE [LARGE SCALE GENOMIC DNA]</scope>
    <source>
        <strain evidence="1">SCGC AAA799-P11</strain>
    </source>
</reference>
<gene>
    <name evidence="1" type="ORF">AAA799P11_01194</name>
</gene>
<comment type="caution">
    <text evidence="1">The sequence shown here is derived from an EMBL/GenBank/DDBJ whole genome shotgun (WGS) entry which is preliminary data.</text>
</comment>
<sequence>MKIAVFLALLLVTSSGFAFAEPVSTEIPSGGKTHYVDEQIMIMADISNNQDIPQNFAYLTQVKNDQGIVISLSWLTGSLSPRQSFSPAQSWTPTETGTFHVQVFVWESIDNPEALSPPLSMIINVDQRST</sequence>
<dbReference type="EMBL" id="JOSZ01000020">
    <property type="protein sequence ID" value="KFM18272.1"/>
    <property type="molecule type" value="Genomic_DNA"/>
</dbReference>
<dbReference type="Proteomes" id="UP000029387">
    <property type="component" value="Unassembled WGS sequence"/>
</dbReference>
<protein>
    <submittedName>
        <fullName evidence="1">Uncharacterized protein</fullName>
    </submittedName>
</protein>
<name>A0A087RXR8_9ARCH</name>
<keyword evidence="2" id="KW-1185">Reference proteome</keyword>
<dbReference type="PATRIC" id="fig|1502295.3.peg.1151"/>
<evidence type="ECO:0000313" key="2">
    <source>
        <dbReference type="Proteomes" id="UP000029387"/>
    </source>
</evidence>
<accession>A0A087RXR8</accession>